<comment type="similarity">
    <text evidence="2">Belongs to the fimbrial protein family.</text>
</comment>
<feature type="chain" id="PRO_5047155614" evidence="4">
    <location>
        <begin position="22"/>
        <end position="316"/>
    </location>
</feature>
<proteinExistence type="inferred from homology"/>
<dbReference type="RefSeq" id="WP_274511986.1">
    <property type="nucleotide sequence ID" value="NZ_CP082270.1"/>
</dbReference>
<gene>
    <name evidence="6" type="ORF">K5L94_03085</name>
</gene>
<feature type="domain" description="Fimbrial-type adhesion" evidence="5">
    <location>
        <begin position="180"/>
        <end position="315"/>
    </location>
</feature>
<evidence type="ECO:0000256" key="4">
    <source>
        <dbReference type="SAM" id="SignalP"/>
    </source>
</evidence>
<dbReference type="Gene3D" id="2.60.40.1090">
    <property type="entry name" value="Fimbrial-type adhesion domain"/>
    <property type="match status" value="1"/>
</dbReference>
<evidence type="ECO:0000256" key="3">
    <source>
        <dbReference type="ARBA" id="ARBA00023263"/>
    </source>
</evidence>
<evidence type="ECO:0000256" key="2">
    <source>
        <dbReference type="ARBA" id="ARBA00006671"/>
    </source>
</evidence>
<dbReference type="EMBL" id="CP082270">
    <property type="protein sequence ID" value="WDM64300.1"/>
    <property type="molecule type" value="Genomic_DNA"/>
</dbReference>
<dbReference type="PANTHER" id="PTHR33420">
    <property type="entry name" value="FIMBRIAL SUBUNIT ELFA-RELATED"/>
    <property type="match status" value="1"/>
</dbReference>
<accession>A0ABY7Y2V4</accession>
<evidence type="ECO:0000259" key="5">
    <source>
        <dbReference type="Pfam" id="PF00419"/>
    </source>
</evidence>
<dbReference type="InterPro" id="IPR008966">
    <property type="entry name" value="Adhesion_dom_sf"/>
</dbReference>
<dbReference type="InterPro" id="IPR036937">
    <property type="entry name" value="Adhesion_dom_fimbrial_sf"/>
</dbReference>
<dbReference type="Pfam" id="PF00419">
    <property type="entry name" value="Fimbrial"/>
    <property type="match status" value="1"/>
</dbReference>
<keyword evidence="4" id="KW-0732">Signal</keyword>
<organism evidence="6 7">
    <name type="scientific">Stenotrophomonas forensis</name>
    <dbReference type="NCBI Taxonomy" id="2871169"/>
    <lineage>
        <taxon>Bacteria</taxon>
        <taxon>Pseudomonadati</taxon>
        <taxon>Pseudomonadota</taxon>
        <taxon>Gammaproteobacteria</taxon>
        <taxon>Lysobacterales</taxon>
        <taxon>Lysobacteraceae</taxon>
        <taxon>Stenotrophomonas</taxon>
        <taxon>Stenotrophomonas maltophilia group</taxon>
    </lineage>
</organism>
<comment type="subcellular location">
    <subcellularLocation>
        <location evidence="1">Fimbrium</location>
    </subcellularLocation>
</comment>
<dbReference type="Proteomes" id="UP001216828">
    <property type="component" value="Chromosome"/>
</dbReference>
<sequence length="316" mass="33395">MLLSCGVLAPFAAQACTSAHAGASTSIRIDAWDDIDEGVVVSPWMHSGNATYLLGCNASELIPVDVSAAMPGLEFVRNVTVDGETFPAFGMRGKPKTPLLIFQYAVGNASGGNRFMPFNPQTGLQFSGAGWSGSTRWSWVRMAAVSRGGEMEALPTTVVGEITYSTPSYPALVKKDNYNVTATLKTKTCRLTATAVTLQDVDIADLPAEGSTAREREFTVPMNCNGAFPMYLALTDANAPGNTGSRLTPTGNATAGAVRVQLLLEGNPVVLGQRWSVPMSQNGSQDVTLGARYYRETGTLHGGVVEGQAVITATYR</sequence>
<feature type="signal peptide" evidence="4">
    <location>
        <begin position="1"/>
        <end position="21"/>
    </location>
</feature>
<evidence type="ECO:0000313" key="6">
    <source>
        <dbReference type="EMBL" id="WDM64300.1"/>
    </source>
</evidence>
<evidence type="ECO:0000313" key="7">
    <source>
        <dbReference type="Proteomes" id="UP001216828"/>
    </source>
</evidence>
<keyword evidence="3" id="KW-0281">Fimbrium</keyword>
<keyword evidence="7" id="KW-1185">Reference proteome</keyword>
<name>A0ABY7Y2V4_9GAMM</name>
<dbReference type="PANTHER" id="PTHR33420:SF14">
    <property type="entry name" value="TYPE 1 FIMBRIN D-MANNOSE SPECIFIC ADHESIN"/>
    <property type="match status" value="1"/>
</dbReference>
<dbReference type="SUPFAM" id="SSF49401">
    <property type="entry name" value="Bacterial adhesins"/>
    <property type="match status" value="1"/>
</dbReference>
<evidence type="ECO:0000256" key="1">
    <source>
        <dbReference type="ARBA" id="ARBA00004561"/>
    </source>
</evidence>
<reference evidence="6 7" key="1">
    <citation type="submission" date="2021-08" db="EMBL/GenBank/DDBJ databases">
        <title>Stenotrophomonas forensis sp. nov., isolated from contaminated viral transport media.</title>
        <authorList>
            <person name="Nguyen S.V."/>
            <person name="Edwards D."/>
            <person name="Scott S."/>
            <person name="Doss J."/>
            <person name="Merid S."/>
            <person name="Zelaya E."/>
            <person name="Maza C."/>
            <person name="Mann M."/>
            <person name="Hamilton B."/>
            <person name="Blackwell R."/>
            <person name="Tran A."/>
            <person name="Hauser J."/>
        </authorList>
    </citation>
    <scope>NUCLEOTIDE SEQUENCE [LARGE SCALE GENOMIC DNA]</scope>
    <source>
        <strain evidence="6 7">DFS-20110405</strain>
    </source>
</reference>
<protein>
    <submittedName>
        <fullName evidence="6">Fimbrial protein</fullName>
    </submittedName>
</protein>
<dbReference type="InterPro" id="IPR050263">
    <property type="entry name" value="Bact_Fimbrial_Adh_Pro"/>
</dbReference>
<dbReference type="InterPro" id="IPR000259">
    <property type="entry name" value="Adhesion_dom_fimbrial"/>
</dbReference>